<dbReference type="FunFam" id="3.30.70.270:FF:000001">
    <property type="entry name" value="Diguanylate cyclase domain protein"/>
    <property type="match status" value="1"/>
</dbReference>
<dbReference type="InterPro" id="IPR003018">
    <property type="entry name" value="GAF"/>
</dbReference>
<dbReference type="PROSITE" id="PS50883">
    <property type="entry name" value="EAL"/>
    <property type="match status" value="1"/>
</dbReference>
<feature type="transmembrane region" description="Helical" evidence="2">
    <location>
        <begin position="162"/>
        <end position="181"/>
    </location>
</feature>
<feature type="transmembrane region" description="Helical" evidence="2">
    <location>
        <begin position="216"/>
        <end position="241"/>
    </location>
</feature>
<evidence type="ECO:0000256" key="1">
    <source>
        <dbReference type="SAM" id="MobiDB-lite"/>
    </source>
</evidence>
<feature type="compositionally biased region" description="Low complexity" evidence="1">
    <location>
        <begin position="878"/>
        <end position="892"/>
    </location>
</feature>
<dbReference type="InterPro" id="IPR029787">
    <property type="entry name" value="Nucleotide_cyclase"/>
</dbReference>
<dbReference type="HOGENOM" id="CLU_000445_129_3_11"/>
<feature type="region of interest" description="Disordered" evidence="1">
    <location>
        <begin position="863"/>
        <end position="935"/>
    </location>
</feature>
<dbReference type="InterPro" id="IPR029016">
    <property type="entry name" value="GAF-like_dom_sf"/>
</dbReference>
<dbReference type="Pfam" id="PF00990">
    <property type="entry name" value="GGDEF"/>
    <property type="match status" value="1"/>
</dbReference>
<keyword evidence="2" id="KW-0812">Transmembrane</keyword>
<dbReference type="InterPro" id="IPR043128">
    <property type="entry name" value="Rev_trsase/Diguanyl_cyclase"/>
</dbReference>
<dbReference type="Gene3D" id="3.20.20.450">
    <property type="entry name" value="EAL domain"/>
    <property type="match status" value="1"/>
</dbReference>
<feature type="transmembrane region" description="Helical" evidence="2">
    <location>
        <begin position="87"/>
        <end position="106"/>
    </location>
</feature>
<dbReference type="AlphaFoldDB" id="F8B3L0"/>
<reference evidence="5 6" key="1">
    <citation type="submission" date="2011-05" db="EMBL/GenBank/DDBJ databases">
        <title>Complete sequence of chromosome of Frankia symbiont of Datisca glomerata.</title>
        <authorList>
            <consortium name="US DOE Joint Genome Institute"/>
            <person name="Lucas S."/>
            <person name="Han J."/>
            <person name="Lapidus A."/>
            <person name="Cheng J.-F."/>
            <person name="Goodwin L."/>
            <person name="Pitluck S."/>
            <person name="Peters L."/>
            <person name="Mikhailova N."/>
            <person name="Chertkov O."/>
            <person name="Teshima H."/>
            <person name="Han C."/>
            <person name="Tapia R."/>
            <person name="Land M."/>
            <person name="Hauser L."/>
            <person name="Kyrpides N."/>
            <person name="Ivanova N."/>
            <person name="Pagani I."/>
            <person name="Berry A."/>
            <person name="Pawlowski K."/>
            <person name="Persson T."/>
            <person name="Vanden Heuvel B."/>
            <person name="Benson D."/>
            <person name="Woyke T."/>
        </authorList>
    </citation>
    <scope>NUCLEOTIDE SEQUENCE [LARGE SCALE GENOMIC DNA]</scope>
    <source>
        <strain evidence="6">4085684</strain>
    </source>
</reference>
<dbReference type="Pfam" id="PF00563">
    <property type="entry name" value="EAL"/>
    <property type="match status" value="1"/>
</dbReference>
<evidence type="ECO:0000259" key="4">
    <source>
        <dbReference type="PROSITE" id="PS50887"/>
    </source>
</evidence>
<dbReference type="InterPro" id="IPR001633">
    <property type="entry name" value="EAL_dom"/>
</dbReference>
<dbReference type="SMART" id="SM00065">
    <property type="entry name" value="GAF"/>
    <property type="match status" value="1"/>
</dbReference>
<feature type="domain" description="EAL" evidence="3">
    <location>
        <begin position="611"/>
        <end position="864"/>
    </location>
</feature>
<dbReference type="SUPFAM" id="SSF55781">
    <property type="entry name" value="GAF domain-like"/>
    <property type="match status" value="1"/>
</dbReference>
<feature type="compositionally biased region" description="Basic and acidic residues" evidence="1">
    <location>
        <begin position="340"/>
        <end position="360"/>
    </location>
</feature>
<evidence type="ECO:0000313" key="6">
    <source>
        <dbReference type="Proteomes" id="UP000001549"/>
    </source>
</evidence>
<feature type="region of interest" description="Disordered" evidence="1">
    <location>
        <begin position="1"/>
        <end position="22"/>
    </location>
</feature>
<dbReference type="CDD" id="cd01948">
    <property type="entry name" value="EAL"/>
    <property type="match status" value="1"/>
</dbReference>
<accession>F8B3L0</accession>
<keyword evidence="2" id="KW-1133">Transmembrane helix</keyword>
<keyword evidence="2" id="KW-0472">Membrane</keyword>
<dbReference type="InterPro" id="IPR000160">
    <property type="entry name" value="GGDEF_dom"/>
</dbReference>
<dbReference type="SMART" id="SM00267">
    <property type="entry name" value="GGDEF"/>
    <property type="match status" value="1"/>
</dbReference>
<evidence type="ECO:0000256" key="2">
    <source>
        <dbReference type="SAM" id="Phobius"/>
    </source>
</evidence>
<name>F8B3L0_9ACTN</name>
<gene>
    <name evidence="5" type="ordered locus">FsymDg_0275</name>
</gene>
<dbReference type="NCBIfam" id="TIGR00254">
    <property type="entry name" value="GGDEF"/>
    <property type="match status" value="1"/>
</dbReference>
<sequence length="935" mass="100697">MSTKPPSASSDHATQGDERSRSPRSLRALYGVLPLTSAAAVVVAALYAARDGRPAWDALAPALPVCVLGQLPVVIRRIGRNLDDLNLGEISLIIALALVPGPWVVLLSLPTTLGAHLVAGHRPLPALLRAAVVTTSTGAAVLAAAAVMGGRDLPAALPDTRAFAAVAVAAMVCGILTWLLTLPSTFAATRSRWPVHRMPHDSLAILRMQPIVANTALGLLVLAAASWNPVVALALPLAAAGPGIGHYRRLRSLEERGHWDEVNTAARELADADEPTVVMIAQRKAETLFHADSTVLTIWSPVPTDTAPTESTSTDTTSATTDQRAPATAERHPSPGTPPEDVRQEDPLPGRDTRRQEERQPAPPGRRRWLPSRIREVSAPLLAGEEQIGVLTLGFRRPTAWRRHEEQVLAAFTQTVSRALAHARLEAHARQVAEEQAHDAGHDWLTGLGNRRLLMARAAAEMRRQAETGRSVALVMIDLDRFKIINDTLGHSAGDRVLQAVAERLRRGIRADDVVARLGGDEFAVLVTGIDDPAQAEATAAELADVLCRDVVMDGIPLAVEASLGVACHPQDGSTIEELLKHADIAMYQAKHSHPRWRRFDAGSHDPSLERLALVAELRSAISGNELVLNYQPQVELRTGRISGVEALVRWKHPRRGMLTPEMFVPAIEQSGLVQDFTKAILEQALVACAGWRASGFDITVSVNLSARNLLNTELPGDVAKLLVKHDVPAAALTLEITETAMMSDKRTAYRLLGKLREIGVRIAVDDFGTGFSSLTMLQERILDEVKVDQSFVRKLLVEQGDAAIVSATIHLAHTHNLQVVAEGVETAELMAALAALRCDFVQGLHTGAAMPLPELTAYLRASESAPRQAGRHERPDPAAVPQAAPRPQTRRGLTSPGTQPRDAGRPGPESGPATRREGVPRQARPGPLRRHPHR</sequence>
<dbReference type="EMBL" id="CP002801">
    <property type="protein sequence ID" value="AEH07847.1"/>
    <property type="molecule type" value="Genomic_DNA"/>
</dbReference>
<dbReference type="SUPFAM" id="SSF141868">
    <property type="entry name" value="EAL domain-like"/>
    <property type="match status" value="1"/>
</dbReference>
<feature type="compositionally biased region" description="Low complexity" evidence="1">
    <location>
        <begin position="303"/>
        <end position="322"/>
    </location>
</feature>
<proteinExistence type="predicted"/>
<dbReference type="SUPFAM" id="SSF55073">
    <property type="entry name" value="Nucleotide cyclase"/>
    <property type="match status" value="1"/>
</dbReference>
<dbReference type="Proteomes" id="UP000001549">
    <property type="component" value="Chromosome"/>
</dbReference>
<protein>
    <submittedName>
        <fullName evidence="5">Diguanylate cyclase/phosphodiesterase with GAF sensor</fullName>
    </submittedName>
</protein>
<dbReference type="KEGG" id="fsy:FsymDg_0275"/>
<evidence type="ECO:0000313" key="5">
    <source>
        <dbReference type="EMBL" id="AEH07847.1"/>
    </source>
</evidence>
<dbReference type="CDD" id="cd01949">
    <property type="entry name" value="GGDEF"/>
    <property type="match status" value="1"/>
</dbReference>
<feature type="transmembrane region" description="Helical" evidence="2">
    <location>
        <begin position="126"/>
        <end position="150"/>
    </location>
</feature>
<feature type="compositionally biased region" description="Polar residues" evidence="1">
    <location>
        <begin position="1"/>
        <end position="13"/>
    </location>
</feature>
<dbReference type="InterPro" id="IPR035919">
    <property type="entry name" value="EAL_sf"/>
</dbReference>
<dbReference type="eggNOG" id="COG5001">
    <property type="taxonomic scope" value="Bacteria"/>
</dbReference>
<dbReference type="Gene3D" id="3.30.450.40">
    <property type="match status" value="1"/>
</dbReference>
<dbReference type="eggNOG" id="COG2203">
    <property type="taxonomic scope" value="Bacteria"/>
</dbReference>
<dbReference type="Gene3D" id="3.30.70.270">
    <property type="match status" value="1"/>
</dbReference>
<feature type="transmembrane region" description="Helical" evidence="2">
    <location>
        <begin position="28"/>
        <end position="49"/>
    </location>
</feature>
<dbReference type="PROSITE" id="PS50887">
    <property type="entry name" value="GGDEF"/>
    <property type="match status" value="1"/>
</dbReference>
<evidence type="ECO:0000259" key="3">
    <source>
        <dbReference type="PROSITE" id="PS50883"/>
    </source>
</evidence>
<keyword evidence="6" id="KW-1185">Reference proteome</keyword>
<organism evidence="5 6">
    <name type="scientific">Candidatus Protofrankia datiscae</name>
    <dbReference type="NCBI Taxonomy" id="2716812"/>
    <lineage>
        <taxon>Bacteria</taxon>
        <taxon>Bacillati</taxon>
        <taxon>Actinomycetota</taxon>
        <taxon>Actinomycetes</taxon>
        <taxon>Frankiales</taxon>
        <taxon>Frankiaceae</taxon>
        <taxon>Protofrankia</taxon>
    </lineage>
</organism>
<dbReference type="STRING" id="656024.FsymDg_0275"/>
<feature type="domain" description="GGDEF" evidence="4">
    <location>
        <begin position="470"/>
        <end position="602"/>
    </location>
</feature>
<dbReference type="SMART" id="SM00052">
    <property type="entry name" value="EAL"/>
    <property type="match status" value="1"/>
</dbReference>
<dbReference type="PANTHER" id="PTHR44757">
    <property type="entry name" value="DIGUANYLATE CYCLASE DGCP"/>
    <property type="match status" value="1"/>
</dbReference>
<feature type="region of interest" description="Disordered" evidence="1">
    <location>
        <begin position="300"/>
        <end position="371"/>
    </location>
</feature>
<dbReference type="InterPro" id="IPR052155">
    <property type="entry name" value="Biofilm_reg_signaling"/>
</dbReference>
<dbReference type="PANTHER" id="PTHR44757:SF2">
    <property type="entry name" value="BIOFILM ARCHITECTURE MAINTENANCE PROTEIN MBAA"/>
    <property type="match status" value="1"/>
</dbReference>